<protein>
    <submittedName>
        <fullName evidence="1">Uncharacterized protein</fullName>
    </submittedName>
</protein>
<evidence type="ECO:0000313" key="2">
    <source>
        <dbReference type="Proteomes" id="UP000252107"/>
    </source>
</evidence>
<gene>
    <name evidence="1" type="ORF">A6770_38415</name>
</gene>
<dbReference type="EMBL" id="LXQD01000063">
    <property type="protein sequence ID" value="RCJ40073.1"/>
    <property type="molecule type" value="Genomic_DNA"/>
</dbReference>
<organism evidence="1 2">
    <name type="scientific">Nostoc minutum NIES-26</name>
    <dbReference type="NCBI Taxonomy" id="1844469"/>
    <lineage>
        <taxon>Bacteria</taxon>
        <taxon>Bacillati</taxon>
        <taxon>Cyanobacteriota</taxon>
        <taxon>Cyanophyceae</taxon>
        <taxon>Nostocales</taxon>
        <taxon>Nostocaceae</taxon>
        <taxon>Nostoc</taxon>
    </lineage>
</organism>
<sequence length="72" mass="7979">MSNIKNMPTKISTLQSADNSNACLLFLKNRGGRAKLSELTFSRDVIQSLITKDIAKVKNTGTGFYLELEKQS</sequence>
<dbReference type="AlphaFoldDB" id="A0A367RWI0"/>
<comment type="caution">
    <text evidence="1">The sequence shown here is derived from an EMBL/GenBank/DDBJ whole genome shotgun (WGS) entry which is preliminary data.</text>
</comment>
<accession>A0A367RWI0</accession>
<dbReference type="Proteomes" id="UP000252107">
    <property type="component" value="Unassembled WGS sequence"/>
</dbReference>
<evidence type="ECO:0000313" key="1">
    <source>
        <dbReference type="EMBL" id="RCJ40073.1"/>
    </source>
</evidence>
<keyword evidence="2" id="KW-1185">Reference proteome</keyword>
<name>A0A367RWI0_9NOSO</name>
<proteinExistence type="predicted"/>
<reference evidence="1" key="1">
    <citation type="submission" date="2016-04" db="EMBL/GenBank/DDBJ databases">
        <authorList>
            <person name="Tabuchi Yagui T.R."/>
        </authorList>
    </citation>
    <scope>NUCLEOTIDE SEQUENCE [LARGE SCALE GENOMIC DNA]</scope>
    <source>
        <strain evidence="1">NIES-26</strain>
    </source>
</reference>